<evidence type="ECO:0000259" key="3">
    <source>
        <dbReference type="Pfam" id="PF19051"/>
    </source>
</evidence>
<dbReference type="InterPro" id="IPR043906">
    <property type="entry name" value="Gfo/Idh/MocA_OxRdtase_bact_C"/>
</dbReference>
<dbReference type="SUPFAM" id="SSF51735">
    <property type="entry name" value="NAD(P)-binding Rossmann-fold domains"/>
    <property type="match status" value="1"/>
</dbReference>
<dbReference type="OrthoDB" id="9788246at2"/>
<dbReference type="AlphaFoldDB" id="A0A517QP42"/>
<reference evidence="4 5" key="1">
    <citation type="submission" date="2019-02" db="EMBL/GenBank/DDBJ databases">
        <title>Deep-cultivation of Planctomycetes and their phenomic and genomic characterization uncovers novel biology.</title>
        <authorList>
            <person name="Wiegand S."/>
            <person name="Jogler M."/>
            <person name="Boedeker C."/>
            <person name="Pinto D."/>
            <person name="Vollmers J."/>
            <person name="Rivas-Marin E."/>
            <person name="Kohn T."/>
            <person name="Peeters S.H."/>
            <person name="Heuer A."/>
            <person name="Rast P."/>
            <person name="Oberbeckmann S."/>
            <person name="Bunk B."/>
            <person name="Jeske O."/>
            <person name="Meyerdierks A."/>
            <person name="Storesund J.E."/>
            <person name="Kallscheuer N."/>
            <person name="Luecker S."/>
            <person name="Lage O.M."/>
            <person name="Pohl T."/>
            <person name="Merkel B.J."/>
            <person name="Hornburger P."/>
            <person name="Mueller R.-W."/>
            <person name="Bruemmer F."/>
            <person name="Labrenz M."/>
            <person name="Spormann A.M."/>
            <person name="Op den Camp H."/>
            <person name="Overmann J."/>
            <person name="Amann R."/>
            <person name="Jetten M.S.M."/>
            <person name="Mascher T."/>
            <person name="Medema M.H."/>
            <person name="Devos D.P."/>
            <person name="Kaster A.-K."/>
            <person name="Ovreas L."/>
            <person name="Rohde M."/>
            <person name="Galperin M.Y."/>
            <person name="Jogler C."/>
        </authorList>
    </citation>
    <scope>NUCLEOTIDE SEQUENCE [LARGE SCALE GENOMIC DNA]</scope>
    <source>
        <strain evidence="4 5">Mal48</strain>
    </source>
</reference>
<evidence type="ECO:0000313" key="5">
    <source>
        <dbReference type="Proteomes" id="UP000315724"/>
    </source>
</evidence>
<evidence type="ECO:0000256" key="1">
    <source>
        <dbReference type="SAM" id="SignalP"/>
    </source>
</evidence>
<dbReference type="InterPro" id="IPR050463">
    <property type="entry name" value="Gfo/Idh/MocA_oxidrdct_glycsds"/>
</dbReference>
<dbReference type="GO" id="GO:0050112">
    <property type="term" value="F:inositol 2-dehydrogenase (NAD+) activity"/>
    <property type="evidence" value="ECO:0007669"/>
    <property type="project" value="UniProtKB-EC"/>
</dbReference>
<feature type="chain" id="PRO_5022211006" evidence="1">
    <location>
        <begin position="22"/>
        <end position="429"/>
    </location>
</feature>
<dbReference type="PANTHER" id="PTHR43818:SF5">
    <property type="entry name" value="OXIDOREDUCTASE FAMILY PROTEIN"/>
    <property type="match status" value="1"/>
</dbReference>
<accession>A0A517QP42</accession>
<organism evidence="4 5">
    <name type="scientific">Thalassoglobus polymorphus</name>
    <dbReference type="NCBI Taxonomy" id="2527994"/>
    <lineage>
        <taxon>Bacteria</taxon>
        <taxon>Pseudomonadati</taxon>
        <taxon>Planctomycetota</taxon>
        <taxon>Planctomycetia</taxon>
        <taxon>Planctomycetales</taxon>
        <taxon>Planctomycetaceae</taxon>
        <taxon>Thalassoglobus</taxon>
    </lineage>
</organism>
<keyword evidence="5" id="KW-1185">Reference proteome</keyword>
<dbReference type="PROSITE" id="PS51318">
    <property type="entry name" value="TAT"/>
    <property type="match status" value="1"/>
</dbReference>
<evidence type="ECO:0000259" key="2">
    <source>
        <dbReference type="Pfam" id="PF01408"/>
    </source>
</evidence>
<evidence type="ECO:0000313" key="4">
    <source>
        <dbReference type="EMBL" id="QDT33418.1"/>
    </source>
</evidence>
<gene>
    <name evidence="4" type="primary">iolG_7</name>
    <name evidence="4" type="ORF">Mal48_26710</name>
</gene>
<dbReference type="Gene3D" id="3.30.360.10">
    <property type="entry name" value="Dihydrodipicolinate Reductase, domain 2"/>
    <property type="match status" value="1"/>
</dbReference>
<feature type="domain" description="Gfo/Idh/MocA-like oxidoreductase N-terminal" evidence="2">
    <location>
        <begin position="38"/>
        <end position="159"/>
    </location>
</feature>
<proteinExistence type="predicted"/>
<dbReference type="PANTHER" id="PTHR43818">
    <property type="entry name" value="BCDNA.GH03377"/>
    <property type="match status" value="1"/>
</dbReference>
<dbReference type="Pfam" id="PF01408">
    <property type="entry name" value="GFO_IDH_MocA"/>
    <property type="match status" value="1"/>
</dbReference>
<dbReference type="Gene3D" id="3.40.50.720">
    <property type="entry name" value="NAD(P)-binding Rossmann-like Domain"/>
    <property type="match status" value="1"/>
</dbReference>
<dbReference type="InterPro" id="IPR006311">
    <property type="entry name" value="TAT_signal"/>
</dbReference>
<feature type="signal peptide" evidence="1">
    <location>
        <begin position="1"/>
        <end position="21"/>
    </location>
</feature>
<dbReference type="InterPro" id="IPR036291">
    <property type="entry name" value="NAD(P)-bd_dom_sf"/>
</dbReference>
<dbReference type="InterPro" id="IPR000683">
    <property type="entry name" value="Gfo/Idh/MocA-like_OxRdtase_N"/>
</dbReference>
<dbReference type="Pfam" id="PF19051">
    <property type="entry name" value="GFO_IDH_MocA_C2"/>
    <property type="match status" value="1"/>
</dbReference>
<dbReference type="SUPFAM" id="SSF55347">
    <property type="entry name" value="Glyceraldehyde-3-phosphate dehydrogenase-like, C-terminal domain"/>
    <property type="match status" value="1"/>
</dbReference>
<name>A0A517QP42_9PLAN</name>
<dbReference type="EMBL" id="CP036267">
    <property type="protein sequence ID" value="QDT33418.1"/>
    <property type="molecule type" value="Genomic_DNA"/>
</dbReference>
<dbReference type="RefSeq" id="WP_145199683.1">
    <property type="nucleotide sequence ID" value="NZ_CP036267.1"/>
</dbReference>
<keyword evidence="4" id="KW-0560">Oxidoreductase</keyword>
<protein>
    <submittedName>
        <fullName evidence="4">Inositol 2-dehydrogenase</fullName>
        <ecNumber evidence="4">1.1.1.18</ecNumber>
    </submittedName>
</protein>
<dbReference type="Proteomes" id="UP000315724">
    <property type="component" value="Chromosome"/>
</dbReference>
<sequence precursor="true">MTKISRRALLGSTAAATVAYATGPLFAQKGELPSQKVRVGVMGLSRGRSLAVSAARLPGVDVAYVCDVDSSRAGSAVAQLEKDTGQSPEPITDYRRMLDDKDLDIVVCAAPNHWHAPATILACNAGKHVYCEKPASHNPWEGEMMIKAARHNDRAVQLGTQRRTSTGYIDAIAKLHEGIIGNVYCARSWYNNIREGMGIGHPAEVPGNLDYELWQGPAPRMPYYDNRIHYNWHWLWHWGNGELGNNGIHSLDVCRWGLQVEFPETVVSSGGRYAYEDDQQTPDTNIATYEFAEGKQISWQGRSCNRHKDSSAFVSFYGDKGACEIDAKGNYKFFDRNDKLFDEEKKSTYANEPHIQNLVDAVRSGDHLNLNAEIEIGHRSTLLCHLGNIAYRTQSMLTCDTKNGRILNNEDAMKLWKREYEPGWEPKVG</sequence>
<dbReference type="EC" id="1.1.1.18" evidence="4"/>
<keyword evidence="1" id="KW-0732">Signal</keyword>
<feature type="domain" description="Gfo/Idh/MocA-like oxidoreductase bacterial type C-terminal" evidence="3">
    <location>
        <begin position="201"/>
        <end position="422"/>
    </location>
</feature>
<dbReference type="GO" id="GO:0000166">
    <property type="term" value="F:nucleotide binding"/>
    <property type="evidence" value="ECO:0007669"/>
    <property type="project" value="InterPro"/>
</dbReference>
<dbReference type="KEGG" id="tpol:Mal48_26710"/>